<reference evidence="1" key="1">
    <citation type="journal article" date="2014" name="Front. Microbiol.">
        <title>High frequency of phylogenetically diverse reductive dehalogenase-homologous genes in deep subseafloor sedimentary metagenomes.</title>
        <authorList>
            <person name="Kawai M."/>
            <person name="Futagami T."/>
            <person name="Toyoda A."/>
            <person name="Takaki Y."/>
            <person name="Nishi S."/>
            <person name="Hori S."/>
            <person name="Arai W."/>
            <person name="Tsubouchi T."/>
            <person name="Morono Y."/>
            <person name="Uchiyama I."/>
            <person name="Ito T."/>
            <person name="Fujiyama A."/>
            <person name="Inagaki F."/>
            <person name="Takami H."/>
        </authorList>
    </citation>
    <scope>NUCLEOTIDE SEQUENCE</scope>
    <source>
        <strain evidence="1">Expedition CK06-06</strain>
    </source>
</reference>
<protein>
    <recommendedName>
        <fullName evidence="2">Ribbon-helix-helix protein CopG domain-containing protein</fullName>
    </recommendedName>
</protein>
<sequence>MEGKKIKTTISIDDKLWTDFSVIVIKKHGGRKKNDIIEQLVRKYVEKNETSNIHGE</sequence>
<dbReference type="EMBL" id="BARS01045518">
    <property type="protein sequence ID" value="GAG33647.1"/>
    <property type="molecule type" value="Genomic_DNA"/>
</dbReference>
<evidence type="ECO:0008006" key="2">
    <source>
        <dbReference type="Google" id="ProtNLM"/>
    </source>
</evidence>
<accession>X0XE23</accession>
<gene>
    <name evidence="1" type="ORF">S01H1_68634</name>
</gene>
<dbReference type="AlphaFoldDB" id="X0XE23"/>
<name>X0XE23_9ZZZZ</name>
<evidence type="ECO:0000313" key="1">
    <source>
        <dbReference type="EMBL" id="GAG33647.1"/>
    </source>
</evidence>
<proteinExistence type="predicted"/>
<organism evidence="1">
    <name type="scientific">marine sediment metagenome</name>
    <dbReference type="NCBI Taxonomy" id="412755"/>
    <lineage>
        <taxon>unclassified sequences</taxon>
        <taxon>metagenomes</taxon>
        <taxon>ecological metagenomes</taxon>
    </lineage>
</organism>
<comment type="caution">
    <text evidence="1">The sequence shown here is derived from an EMBL/GenBank/DDBJ whole genome shotgun (WGS) entry which is preliminary data.</text>
</comment>